<proteinExistence type="predicted"/>
<dbReference type="InterPro" id="IPR004919">
    <property type="entry name" value="GmrSD_N"/>
</dbReference>
<dbReference type="Pfam" id="PF03235">
    <property type="entry name" value="GmrSD_N"/>
    <property type="match status" value="1"/>
</dbReference>
<dbReference type="Proteomes" id="UP000182798">
    <property type="component" value="Unassembled WGS sequence"/>
</dbReference>
<evidence type="ECO:0000259" key="2">
    <source>
        <dbReference type="Pfam" id="PF03235"/>
    </source>
</evidence>
<dbReference type="PANTHER" id="PTHR39639:SF1">
    <property type="entry name" value="DUF262 DOMAIN-CONTAINING PROTEIN"/>
    <property type="match status" value="1"/>
</dbReference>
<comment type="caution">
    <text evidence="3">The sequence shown here is derived from an EMBL/GenBank/DDBJ whole genome shotgun (WGS) entry which is preliminary data.</text>
</comment>
<evidence type="ECO:0000313" key="4">
    <source>
        <dbReference type="Proteomes" id="UP000182798"/>
    </source>
</evidence>
<sequence>MQEEQDEIEITDDDIGEKDQGITSPFSVKDIKVTHATVMLPTIINRLKRNEIGIPNYQRNTDLWSSNQKSRLIESILLKLPLPVFYFDVSDPEEWMVIDGLQRISTIKAFFVKKTLKLKGLEFLKDLNGKKSDDLPVGMQRTIEDTMFVAYQIEKQTPKEVRYSIFNRINTGGLALKPQEIRQALNQKGLGVQFLKDIVGSNVFKEVVAISNKRMAGQELVLRFMAFKTLSDDKFKTMNKFLDLAMEEIDTKDEKELTALQGDLITVLEFSEQVLGKEHRFSRSIADERRNKLVNLSLFDVLTICFDEISDKTLFLENKDFFVTELKSMLLNESADFFVSITKGTSGKWAKDTRFKAVRDLIAKTLEGKE</sequence>
<evidence type="ECO:0000256" key="1">
    <source>
        <dbReference type="SAM" id="MobiDB-lite"/>
    </source>
</evidence>
<organism evidence="3 4">
    <name type="scientific">Bathymodiolus thermophilus thioautotrophic gill symbiont</name>
    <dbReference type="NCBI Taxonomy" id="2360"/>
    <lineage>
        <taxon>Bacteria</taxon>
        <taxon>Pseudomonadati</taxon>
        <taxon>Pseudomonadota</taxon>
        <taxon>Gammaproteobacteria</taxon>
        <taxon>sulfur-oxidizing symbionts</taxon>
    </lineage>
</organism>
<name>A0A1J5UH51_9GAMM</name>
<protein>
    <recommendedName>
        <fullName evidence="2">GmrSD restriction endonucleases N-terminal domain-containing protein</fullName>
    </recommendedName>
</protein>
<feature type="region of interest" description="Disordered" evidence="1">
    <location>
        <begin position="1"/>
        <end position="22"/>
    </location>
</feature>
<dbReference type="EMBL" id="MIQH01000379">
    <property type="protein sequence ID" value="OIR25229.1"/>
    <property type="molecule type" value="Genomic_DNA"/>
</dbReference>
<gene>
    <name evidence="3" type="ORF">BGC33_05825</name>
</gene>
<dbReference type="AlphaFoldDB" id="A0A1J5UH51"/>
<accession>A0A1J5UH51</accession>
<evidence type="ECO:0000313" key="3">
    <source>
        <dbReference type="EMBL" id="OIR25229.1"/>
    </source>
</evidence>
<dbReference type="RefSeq" id="WP_071563717.1">
    <property type="nucleotide sequence ID" value="NZ_FQNS01000045.1"/>
</dbReference>
<feature type="compositionally biased region" description="Acidic residues" evidence="1">
    <location>
        <begin position="1"/>
        <end position="16"/>
    </location>
</feature>
<reference evidence="4" key="1">
    <citation type="submission" date="2016-09" db="EMBL/GenBank/DDBJ databases">
        <title>Genome Sequence of Bathymodiolus thermophilus sulfur-oxidizing gill endosymbiont.</title>
        <authorList>
            <person name="Ponnudurai R."/>
            <person name="Kleiner M."/>
            <person name="Sayavedra L."/>
            <person name="Thuermer A."/>
            <person name="Felbeck H."/>
            <person name="Schlueter R."/>
            <person name="Schweder T."/>
            <person name="Markert S."/>
        </authorList>
    </citation>
    <scope>NUCLEOTIDE SEQUENCE [LARGE SCALE GENOMIC DNA]</scope>
    <source>
        <strain evidence="4">BAT/CrabSpa'14</strain>
    </source>
</reference>
<dbReference type="PANTHER" id="PTHR39639">
    <property type="entry name" value="CHROMOSOME 16, WHOLE GENOME SHOTGUN SEQUENCE"/>
    <property type="match status" value="1"/>
</dbReference>
<feature type="domain" description="GmrSD restriction endonucleases N-terminal" evidence="2">
    <location>
        <begin position="44"/>
        <end position="184"/>
    </location>
</feature>